<evidence type="ECO:0000313" key="3">
    <source>
        <dbReference type="Proteomes" id="UP000026960"/>
    </source>
</evidence>
<feature type="region of interest" description="Disordered" evidence="1">
    <location>
        <begin position="49"/>
        <end position="80"/>
    </location>
</feature>
<dbReference type="HOGENOM" id="CLU_172861_0_0_1"/>
<evidence type="ECO:0000313" key="2">
    <source>
        <dbReference type="EnsemblPlants" id="OBART06G23030.1"/>
    </source>
</evidence>
<proteinExistence type="predicted"/>
<feature type="region of interest" description="Disordered" evidence="1">
    <location>
        <begin position="1"/>
        <end position="23"/>
    </location>
</feature>
<dbReference type="Proteomes" id="UP000026960">
    <property type="component" value="Chromosome 6"/>
</dbReference>
<dbReference type="EnsemblPlants" id="OBART06G23030.1">
    <property type="protein sequence ID" value="OBART06G23030.1"/>
    <property type="gene ID" value="OBART06G23030"/>
</dbReference>
<organism evidence="2">
    <name type="scientific">Oryza barthii</name>
    <dbReference type="NCBI Taxonomy" id="65489"/>
    <lineage>
        <taxon>Eukaryota</taxon>
        <taxon>Viridiplantae</taxon>
        <taxon>Streptophyta</taxon>
        <taxon>Embryophyta</taxon>
        <taxon>Tracheophyta</taxon>
        <taxon>Spermatophyta</taxon>
        <taxon>Magnoliopsida</taxon>
        <taxon>Liliopsida</taxon>
        <taxon>Poales</taxon>
        <taxon>Poaceae</taxon>
        <taxon>BOP clade</taxon>
        <taxon>Oryzoideae</taxon>
        <taxon>Oryzeae</taxon>
        <taxon>Oryzinae</taxon>
        <taxon>Oryza</taxon>
    </lineage>
</organism>
<evidence type="ECO:0000256" key="1">
    <source>
        <dbReference type="SAM" id="MobiDB-lite"/>
    </source>
</evidence>
<feature type="compositionally biased region" description="Low complexity" evidence="1">
    <location>
        <begin position="11"/>
        <end position="23"/>
    </location>
</feature>
<reference evidence="2" key="2">
    <citation type="submission" date="2015-03" db="UniProtKB">
        <authorList>
            <consortium name="EnsemblPlants"/>
        </authorList>
    </citation>
    <scope>IDENTIFICATION</scope>
</reference>
<dbReference type="PaxDb" id="65489-OBART06G23030.1"/>
<sequence>MEGGDGRKETTAAARAQKEAAAAGISVRESLQHAWASFLGLVRKVTARSEEEAAEADMRAAKMQVEATDEAEAKKKQLAD</sequence>
<name>A0A0D3GJC8_9ORYZ</name>
<dbReference type="Gramene" id="OBART06G23030.1">
    <property type="protein sequence ID" value="OBART06G23030.1"/>
    <property type="gene ID" value="OBART06G23030"/>
</dbReference>
<accession>A0A0D3GJC8</accession>
<keyword evidence="3" id="KW-1185">Reference proteome</keyword>
<feature type="compositionally biased region" description="Basic and acidic residues" evidence="1">
    <location>
        <begin position="1"/>
        <end position="10"/>
    </location>
</feature>
<protein>
    <submittedName>
        <fullName evidence="2">Uncharacterized protein</fullName>
    </submittedName>
</protein>
<feature type="compositionally biased region" description="Basic and acidic residues" evidence="1">
    <location>
        <begin position="49"/>
        <end position="60"/>
    </location>
</feature>
<reference evidence="2" key="1">
    <citation type="journal article" date="2009" name="Rice">
        <title>De Novo Next Generation Sequencing of Plant Genomes.</title>
        <authorList>
            <person name="Rounsley S."/>
            <person name="Marri P.R."/>
            <person name="Yu Y."/>
            <person name="He R."/>
            <person name="Sisneros N."/>
            <person name="Goicoechea J.L."/>
            <person name="Lee S.J."/>
            <person name="Angelova A."/>
            <person name="Kudrna D."/>
            <person name="Luo M."/>
            <person name="Affourtit J."/>
            <person name="Desany B."/>
            <person name="Knight J."/>
            <person name="Niazi F."/>
            <person name="Egholm M."/>
            <person name="Wing R.A."/>
        </authorList>
    </citation>
    <scope>NUCLEOTIDE SEQUENCE [LARGE SCALE GENOMIC DNA]</scope>
    <source>
        <strain evidence="2">cv. IRGC 105608</strain>
    </source>
</reference>
<dbReference type="AlphaFoldDB" id="A0A0D3GJC8"/>
<feature type="compositionally biased region" description="Basic and acidic residues" evidence="1">
    <location>
        <begin position="71"/>
        <end position="80"/>
    </location>
</feature>
<dbReference type="eggNOG" id="ENOG502SFI7">
    <property type="taxonomic scope" value="Eukaryota"/>
</dbReference>